<keyword evidence="1" id="KW-0343">GTPase activation</keyword>
<dbReference type="Pfam" id="PF00646">
    <property type="entry name" value="F-box"/>
    <property type="match status" value="1"/>
</dbReference>
<dbReference type="PANTHER" id="PTHR24113">
    <property type="entry name" value="RAN GTPASE-ACTIVATING PROTEIN 1"/>
    <property type="match status" value="1"/>
</dbReference>
<keyword evidence="3" id="KW-0677">Repeat</keyword>
<dbReference type="GO" id="GO:0048471">
    <property type="term" value="C:perinuclear region of cytoplasm"/>
    <property type="evidence" value="ECO:0007669"/>
    <property type="project" value="TreeGrafter"/>
</dbReference>
<dbReference type="GO" id="GO:0031267">
    <property type="term" value="F:small GTPase binding"/>
    <property type="evidence" value="ECO:0007669"/>
    <property type="project" value="TreeGrafter"/>
</dbReference>
<dbReference type="PROSITE" id="PS51450">
    <property type="entry name" value="LRR"/>
    <property type="match status" value="1"/>
</dbReference>
<name>T0PUQ4_SAPDV</name>
<proteinExistence type="predicted"/>
<gene>
    <name evidence="6" type="ORF">SDRG_16199</name>
</gene>
<keyword evidence="2" id="KW-0433">Leucine-rich repeat</keyword>
<dbReference type="EMBL" id="JH767249">
    <property type="protein sequence ID" value="EQC25941.1"/>
    <property type="molecule type" value="Genomic_DNA"/>
</dbReference>
<dbReference type="InterPro" id="IPR001611">
    <property type="entry name" value="Leu-rich_rpt"/>
</dbReference>
<organism evidence="6 7">
    <name type="scientific">Saprolegnia diclina (strain VS20)</name>
    <dbReference type="NCBI Taxonomy" id="1156394"/>
    <lineage>
        <taxon>Eukaryota</taxon>
        <taxon>Sar</taxon>
        <taxon>Stramenopiles</taxon>
        <taxon>Oomycota</taxon>
        <taxon>Saprolegniomycetes</taxon>
        <taxon>Saprolegniales</taxon>
        <taxon>Saprolegniaceae</taxon>
        <taxon>Saprolegnia</taxon>
    </lineage>
</organism>
<evidence type="ECO:0000256" key="4">
    <source>
        <dbReference type="SAM" id="MobiDB-lite"/>
    </source>
</evidence>
<dbReference type="GeneID" id="19956926"/>
<dbReference type="GO" id="GO:0005096">
    <property type="term" value="F:GTPase activator activity"/>
    <property type="evidence" value="ECO:0007669"/>
    <property type="project" value="UniProtKB-KW"/>
</dbReference>
<feature type="domain" description="F-box" evidence="5">
    <location>
        <begin position="195"/>
        <end position="225"/>
    </location>
</feature>
<dbReference type="VEuPathDB" id="FungiDB:SDRG_16199"/>
<evidence type="ECO:0000313" key="7">
    <source>
        <dbReference type="Proteomes" id="UP000030762"/>
    </source>
</evidence>
<evidence type="ECO:0000256" key="2">
    <source>
        <dbReference type="ARBA" id="ARBA00022614"/>
    </source>
</evidence>
<dbReference type="SUPFAM" id="SSF52047">
    <property type="entry name" value="RNI-like"/>
    <property type="match status" value="1"/>
</dbReference>
<dbReference type="OMA" id="MMERGND"/>
<reference evidence="6 7" key="1">
    <citation type="submission" date="2012-04" db="EMBL/GenBank/DDBJ databases">
        <title>The Genome Sequence of Saprolegnia declina VS20.</title>
        <authorList>
            <consortium name="The Broad Institute Genome Sequencing Platform"/>
            <person name="Russ C."/>
            <person name="Nusbaum C."/>
            <person name="Tyler B."/>
            <person name="van West P."/>
            <person name="Dieguez-Uribeondo J."/>
            <person name="de Bruijn I."/>
            <person name="Tripathy S."/>
            <person name="Jiang R."/>
            <person name="Young S.K."/>
            <person name="Zeng Q."/>
            <person name="Gargeya S."/>
            <person name="Fitzgerald M."/>
            <person name="Haas B."/>
            <person name="Abouelleil A."/>
            <person name="Alvarado L."/>
            <person name="Arachchi H.M."/>
            <person name="Berlin A."/>
            <person name="Chapman S.B."/>
            <person name="Goldberg J."/>
            <person name="Griggs A."/>
            <person name="Gujja S."/>
            <person name="Hansen M."/>
            <person name="Howarth C."/>
            <person name="Imamovic A."/>
            <person name="Larimer J."/>
            <person name="McCowen C."/>
            <person name="Montmayeur A."/>
            <person name="Murphy C."/>
            <person name="Neiman D."/>
            <person name="Pearson M."/>
            <person name="Priest M."/>
            <person name="Roberts A."/>
            <person name="Saif S."/>
            <person name="Shea T."/>
            <person name="Sisk P."/>
            <person name="Sykes S."/>
            <person name="Wortman J."/>
            <person name="Nusbaum C."/>
            <person name="Birren B."/>
        </authorList>
    </citation>
    <scope>NUCLEOTIDE SEQUENCE [LARGE SCALE GENOMIC DNA]</scope>
    <source>
        <strain evidence="6 7">VS20</strain>
    </source>
</reference>
<keyword evidence="7" id="KW-1185">Reference proteome</keyword>
<dbReference type="GO" id="GO:0005829">
    <property type="term" value="C:cytosol"/>
    <property type="evidence" value="ECO:0007669"/>
    <property type="project" value="TreeGrafter"/>
</dbReference>
<dbReference type="GO" id="GO:0005634">
    <property type="term" value="C:nucleus"/>
    <property type="evidence" value="ECO:0007669"/>
    <property type="project" value="TreeGrafter"/>
</dbReference>
<feature type="region of interest" description="Disordered" evidence="4">
    <location>
        <begin position="1"/>
        <end position="101"/>
    </location>
</feature>
<dbReference type="eggNOG" id="ENOG502SKZC">
    <property type="taxonomic scope" value="Eukaryota"/>
</dbReference>
<accession>T0PUQ4</accession>
<dbReference type="Gene3D" id="3.80.10.10">
    <property type="entry name" value="Ribonuclease Inhibitor"/>
    <property type="match status" value="1"/>
</dbReference>
<evidence type="ECO:0000313" key="6">
    <source>
        <dbReference type="EMBL" id="EQC25941.1"/>
    </source>
</evidence>
<dbReference type="GO" id="GO:0006913">
    <property type="term" value="P:nucleocytoplasmic transport"/>
    <property type="evidence" value="ECO:0007669"/>
    <property type="project" value="TreeGrafter"/>
</dbReference>
<dbReference type="InterPro" id="IPR036047">
    <property type="entry name" value="F-box-like_dom_sf"/>
</dbReference>
<dbReference type="InterPro" id="IPR001810">
    <property type="entry name" value="F-box_dom"/>
</dbReference>
<evidence type="ECO:0000256" key="3">
    <source>
        <dbReference type="ARBA" id="ARBA00022737"/>
    </source>
</evidence>
<dbReference type="STRING" id="1156394.T0PUQ4"/>
<dbReference type="InParanoid" id="T0PUQ4"/>
<dbReference type="AlphaFoldDB" id="T0PUQ4"/>
<dbReference type="Pfam" id="PF13516">
    <property type="entry name" value="LRR_6"/>
    <property type="match status" value="2"/>
</dbReference>
<protein>
    <recommendedName>
        <fullName evidence="5">F-box domain-containing protein</fullName>
    </recommendedName>
</protein>
<feature type="compositionally biased region" description="Low complexity" evidence="4">
    <location>
        <begin position="29"/>
        <end position="40"/>
    </location>
</feature>
<dbReference type="RefSeq" id="XP_008620621.1">
    <property type="nucleotide sequence ID" value="XM_008622399.1"/>
</dbReference>
<dbReference type="Proteomes" id="UP000030762">
    <property type="component" value="Unassembled WGS sequence"/>
</dbReference>
<dbReference type="InterPro" id="IPR027038">
    <property type="entry name" value="RanGap"/>
</dbReference>
<dbReference type="PANTHER" id="PTHR24113:SF12">
    <property type="entry name" value="RAN GTPASE-ACTIVATING PROTEIN 1"/>
    <property type="match status" value="1"/>
</dbReference>
<evidence type="ECO:0000256" key="1">
    <source>
        <dbReference type="ARBA" id="ARBA00022468"/>
    </source>
</evidence>
<sequence>MRRLLSPSKGRGESQVSQAEGRDVGGDASTSESPLRSTSSFRVGSFFNKSPERSTAPSDEKSPTKKKGFGFGNFTTPKFSLGNLNPLKRSPKKGAVAKGGVPPPPDRPIALLFASAKHKSHLQHVCSYLPFPSLGRLAEVSMTLQDFVLDVLQTPLLLASYRTSIPTRYFLYQTLLRDHLLSRNRIATDVDIPKHVLSYLNLKDRLNLTLVCRRFLGIVGSMDLRLWGQHQGHAFVRGYDIESKAFWLVRHRYARTTTISLNYMTSPQVQVFLYALAHGCFPKVTHFHLGHVDFVESPLHLCTQLLEALDQAQLWAQLESLSLQGCDWTLPGYAALFAHLFQRPSDRLRHLDLSDNALEHLNVVRLSPWFVREHVTGLTSWTLRNTTLTSASFPEVLTCLEHLPALEALDISANDLSIDAWDALGVYCTSPRSVFAHLVEFNCSGTSYNVAGMLVLFRALSSVDCMHLTTLDVSGNFFCKDSVAALAKCLVLERIPRLRHLNLARTQLTTESFPLLTQAFAGKWFYIQSAQRYEAMPGQTLTYLNISGNVIGAGMTALWTAMTASALRSLETLIVSYTHLAMQEFNAMAQTFRRGRWCPALRYIDLSGNAPKSTGIIRFASFFQSTTAQQLRHLDLSYNDVDSATLDRLIDAIEASCCPSLLHLNVSRNLPLQGTTIAHLNQMVRGPSCPSLRCLLMGDTATPDAGYALVKHIRSHQSPAALERRREELRAAKREAFEAASRQAAIETDERTKIKCAIRRALYDRLEAEAAQANRIASPGKRHAKKPIDDLPIFRKMNEEILATLGGGLYN</sequence>
<dbReference type="OrthoDB" id="120976at2759"/>
<dbReference type="InterPro" id="IPR032675">
    <property type="entry name" value="LRR_dom_sf"/>
</dbReference>
<evidence type="ECO:0000259" key="5">
    <source>
        <dbReference type="Pfam" id="PF00646"/>
    </source>
</evidence>
<dbReference type="SUPFAM" id="SSF81383">
    <property type="entry name" value="F-box domain"/>
    <property type="match status" value="1"/>
</dbReference>